<gene>
    <name evidence="1" type="ORF">BN946_scf184779.g2</name>
</gene>
<dbReference type="AlphaFoldDB" id="A0A060SEH1"/>
<dbReference type="Pfam" id="PF18759">
    <property type="entry name" value="Plavaka"/>
    <property type="match status" value="1"/>
</dbReference>
<dbReference type="HOGENOM" id="CLU_2414383_0_0_1"/>
<dbReference type="InterPro" id="IPR041078">
    <property type="entry name" value="Plavaka"/>
</dbReference>
<evidence type="ECO:0000313" key="2">
    <source>
        <dbReference type="Proteomes" id="UP000029665"/>
    </source>
</evidence>
<keyword evidence="2" id="KW-1185">Reference proteome</keyword>
<reference evidence="1" key="1">
    <citation type="submission" date="2014-01" db="EMBL/GenBank/DDBJ databases">
        <title>The genome of the white-rot fungus Pycnoporus cinnabarinus: a basidiomycete model with a versatile arsenal for lignocellulosic biomass breakdown.</title>
        <authorList>
            <person name="Levasseur A."/>
            <person name="Lomascolo A."/>
            <person name="Ruiz-Duenas F.J."/>
            <person name="Uzan E."/>
            <person name="Piumi F."/>
            <person name="Kues U."/>
            <person name="Ram A.F.J."/>
            <person name="Murat C."/>
            <person name="Haon M."/>
            <person name="Benoit I."/>
            <person name="Arfi Y."/>
            <person name="Chevret D."/>
            <person name="Drula E."/>
            <person name="Kwon M.J."/>
            <person name="Gouret P."/>
            <person name="Lesage-Meessen L."/>
            <person name="Lombard V."/>
            <person name="Mariette J."/>
            <person name="Noirot C."/>
            <person name="Park J."/>
            <person name="Patyshakuliyeva A."/>
            <person name="Wieneger R.A.B."/>
            <person name="Wosten H.A.B."/>
            <person name="Martin F."/>
            <person name="Coutinho P.M."/>
            <person name="de Vries R."/>
            <person name="Martinez A.T."/>
            <person name="Klopp C."/>
            <person name="Pontarotti P."/>
            <person name="Henrissat B."/>
            <person name="Record E."/>
        </authorList>
    </citation>
    <scope>NUCLEOTIDE SEQUENCE [LARGE SCALE GENOMIC DNA]</scope>
    <source>
        <strain evidence="1">BRFM137</strain>
    </source>
</reference>
<name>A0A060SEH1_PYCCI</name>
<evidence type="ECO:0000313" key="1">
    <source>
        <dbReference type="EMBL" id="CDO70679.1"/>
    </source>
</evidence>
<dbReference type="OrthoDB" id="2749701at2759"/>
<comment type="caution">
    <text evidence="1">The sequence shown here is derived from an EMBL/GenBank/DDBJ whole genome shotgun (WGS) entry which is preliminary data.</text>
</comment>
<accession>A0A060SEH1</accession>
<protein>
    <submittedName>
        <fullName evidence="1">Uncharacterized protein</fullName>
    </submittedName>
</protein>
<dbReference type="Proteomes" id="UP000029665">
    <property type="component" value="Unassembled WGS sequence"/>
</dbReference>
<dbReference type="EMBL" id="CCBP010000091">
    <property type="protein sequence ID" value="CDO70679.1"/>
    <property type="molecule type" value="Genomic_DNA"/>
</dbReference>
<proteinExistence type="predicted"/>
<organism evidence="1 2">
    <name type="scientific">Pycnoporus cinnabarinus</name>
    <name type="common">Cinnabar-red polypore</name>
    <name type="synonym">Trametes cinnabarina</name>
    <dbReference type="NCBI Taxonomy" id="5643"/>
    <lineage>
        <taxon>Eukaryota</taxon>
        <taxon>Fungi</taxon>
        <taxon>Dikarya</taxon>
        <taxon>Basidiomycota</taxon>
        <taxon>Agaricomycotina</taxon>
        <taxon>Agaricomycetes</taxon>
        <taxon>Polyporales</taxon>
        <taxon>Polyporaceae</taxon>
        <taxon>Trametes</taxon>
    </lineage>
</organism>
<sequence length="92" mass="10724">MSQAAIEDYLMLPITCDKMHLSFHNKRSFLRKIDALPDGPRWICEQWEIQGDTIGEDGEMKTKEIELWRRDPVECIHELIGNPSSVTVFTDF</sequence>